<feature type="chain" id="PRO_5034678539" evidence="1">
    <location>
        <begin position="20"/>
        <end position="130"/>
    </location>
</feature>
<keyword evidence="3" id="KW-1185">Reference proteome</keyword>
<accession>A0A8H6HA82</accession>
<evidence type="ECO:0000256" key="1">
    <source>
        <dbReference type="SAM" id="SignalP"/>
    </source>
</evidence>
<dbReference type="AlphaFoldDB" id="A0A8H6HA82"/>
<name>A0A8H6HA82_9AGAR</name>
<dbReference type="OrthoDB" id="10272461at2759"/>
<evidence type="ECO:0000313" key="2">
    <source>
        <dbReference type="EMBL" id="KAF6743325.1"/>
    </source>
</evidence>
<protein>
    <submittedName>
        <fullName evidence="2">Uncharacterized protein</fullName>
    </submittedName>
</protein>
<dbReference type="EMBL" id="JACGCI010000148">
    <property type="protein sequence ID" value="KAF6743325.1"/>
    <property type="molecule type" value="Genomic_DNA"/>
</dbReference>
<organism evidence="2 3">
    <name type="scientific">Ephemerocybe angulata</name>
    <dbReference type="NCBI Taxonomy" id="980116"/>
    <lineage>
        <taxon>Eukaryota</taxon>
        <taxon>Fungi</taxon>
        <taxon>Dikarya</taxon>
        <taxon>Basidiomycota</taxon>
        <taxon>Agaricomycotina</taxon>
        <taxon>Agaricomycetes</taxon>
        <taxon>Agaricomycetidae</taxon>
        <taxon>Agaricales</taxon>
        <taxon>Agaricineae</taxon>
        <taxon>Psathyrellaceae</taxon>
        <taxon>Ephemerocybe</taxon>
    </lineage>
</organism>
<feature type="signal peptide" evidence="1">
    <location>
        <begin position="1"/>
        <end position="19"/>
    </location>
</feature>
<sequence length="130" mass="13723">MHGTLLIFGVLAFVCEVYASVVPWSGSALMRHQSADRCLKECTPIIEIATQCYTDASSNCGCDNDPSANYKACAECTLTLAAQVKSTEWLKATGEAYQGTYGVYQTWCTAAFGLTIPAVTITAPAGAAPP</sequence>
<keyword evidence="1" id="KW-0732">Signal</keyword>
<dbReference type="Proteomes" id="UP000521943">
    <property type="component" value="Unassembled WGS sequence"/>
</dbReference>
<comment type="caution">
    <text evidence="2">The sequence shown here is derived from an EMBL/GenBank/DDBJ whole genome shotgun (WGS) entry which is preliminary data.</text>
</comment>
<evidence type="ECO:0000313" key="3">
    <source>
        <dbReference type="Proteomes" id="UP000521943"/>
    </source>
</evidence>
<proteinExistence type="predicted"/>
<gene>
    <name evidence="2" type="ORF">DFP72DRAFT_1080271</name>
</gene>
<reference evidence="2 3" key="1">
    <citation type="submission" date="2020-07" db="EMBL/GenBank/DDBJ databases">
        <title>Comparative genomics of pyrophilous fungi reveals a link between fire events and developmental genes.</title>
        <authorList>
            <consortium name="DOE Joint Genome Institute"/>
            <person name="Steindorff A.S."/>
            <person name="Carver A."/>
            <person name="Calhoun S."/>
            <person name="Stillman K."/>
            <person name="Liu H."/>
            <person name="Lipzen A."/>
            <person name="Pangilinan J."/>
            <person name="Labutti K."/>
            <person name="Bruns T.D."/>
            <person name="Grigoriev I.V."/>
        </authorList>
    </citation>
    <scope>NUCLEOTIDE SEQUENCE [LARGE SCALE GENOMIC DNA]</scope>
    <source>
        <strain evidence="2 3">CBS 144469</strain>
    </source>
</reference>